<accession>A0ABU4LEW9</accession>
<dbReference type="PANTHER" id="PTHR36221:SF1">
    <property type="entry name" value="DUF742 DOMAIN-CONTAINING PROTEIN"/>
    <property type="match status" value="1"/>
</dbReference>
<dbReference type="PANTHER" id="PTHR36221">
    <property type="entry name" value="DUF742 DOMAIN-CONTAINING PROTEIN"/>
    <property type="match status" value="1"/>
</dbReference>
<organism evidence="1 2">
    <name type="scientific">Streptomyces griseiscabiei</name>
    <dbReference type="NCBI Taxonomy" id="2993540"/>
    <lineage>
        <taxon>Bacteria</taxon>
        <taxon>Bacillati</taxon>
        <taxon>Actinomycetota</taxon>
        <taxon>Actinomycetes</taxon>
        <taxon>Kitasatosporales</taxon>
        <taxon>Streptomycetaceae</taxon>
        <taxon>Streptomyces</taxon>
    </lineage>
</organism>
<dbReference type="Pfam" id="PF05331">
    <property type="entry name" value="DUF742"/>
    <property type="match status" value="1"/>
</dbReference>
<dbReference type="EMBL" id="JARAVY010000017">
    <property type="protein sequence ID" value="MDX2913951.1"/>
    <property type="molecule type" value="Genomic_DNA"/>
</dbReference>
<keyword evidence="2" id="KW-1185">Reference proteome</keyword>
<reference evidence="1 2" key="1">
    <citation type="journal article" date="2023" name="Microb. Genom.">
        <title>Mesoterricola silvestris gen. nov., sp. nov., Mesoterricola sediminis sp. nov., Geothrix oryzae sp. nov., Geothrix edaphica sp. nov., Geothrix rubra sp. nov., and Geothrix limicola sp. nov., six novel members of Acidobacteriota isolated from soils.</title>
        <authorList>
            <person name="Weisberg A.J."/>
            <person name="Pearce E."/>
            <person name="Kramer C.G."/>
            <person name="Chang J.H."/>
            <person name="Clarke C.R."/>
        </authorList>
    </citation>
    <scope>NUCLEOTIDE SEQUENCE [LARGE SCALE GENOMIC DNA]</scope>
    <source>
        <strain evidence="1 2">NRRL_B-2795</strain>
    </source>
</reference>
<dbReference type="InterPro" id="IPR036390">
    <property type="entry name" value="WH_DNA-bd_sf"/>
</dbReference>
<dbReference type="RefSeq" id="WP_060879933.1">
    <property type="nucleotide sequence ID" value="NZ_JAGJBZ010000005.1"/>
</dbReference>
<name>A0ABU4LEW9_9ACTN</name>
<dbReference type="InterPro" id="IPR007995">
    <property type="entry name" value="DUF742"/>
</dbReference>
<evidence type="ECO:0000313" key="2">
    <source>
        <dbReference type="Proteomes" id="UP001271723"/>
    </source>
</evidence>
<evidence type="ECO:0000313" key="1">
    <source>
        <dbReference type="EMBL" id="MDX2913951.1"/>
    </source>
</evidence>
<protein>
    <submittedName>
        <fullName evidence="1">DUF742 domain-containing protein</fullName>
    </submittedName>
</protein>
<dbReference type="SUPFAM" id="SSF46785">
    <property type="entry name" value="Winged helix' DNA-binding domain"/>
    <property type="match status" value="1"/>
</dbReference>
<comment type="caution">
    <text evidence="1">The sequence shown here is derived from an EMBL/GenBank/DDBJ whole genome shotgun (WGS) entry which is preliminary data.</text>
</comment>
<proteinExistence type="predicted"/>
<gene>
    <name evidence="1" type="ORF">PV517_35450</name>
</gene>
<sequence length="123" mass="13380">MSPAGHGEGDDRLVRSYVVTGGRAQPSRNHFDHITLISLSASSAHLNRAPLNPEQLAILTALSRTSQSVVELGALLRLPVSVMRILLSDLMEVGHITTRQRITYAAAPDRKLLEDVLAGLHRL</sequence>
<dbReference type="Proteomes" id="UP001271723">
    <property type="component" value="Unassembled WGS sequence"/>
</dbReference>